<dbReference type="CDD" id="cd02440">
    <property type="entry name" value="AdoMet_MTases"/>
    <property type="match status" value="1"/>
</dbReference>
<evidence type="ECO:0000313" key="13">
    <source>
        <dbReference type="Proteomes" id="UP001500908"/>
    </source>
</evidence>
<proteinExistence type="inferred from homology"/>
<keyword evidence="6 12" id="KW-0489">Methyltransferase</keyword>
<dbReference type="EC" id="2.1.1.77" evidence="3"/>
<evidence type="ECO:0000256" key="3">
    <source>
        <dbReference type="ARBA" id="ARBA00011890"/>
    </source>
</evidence>
<comment type="subcellular location">
    <subcellularLocation>
        <location evidence="1">Cytoplasm</location>
    </subcellularLocation>
</comment>
<organism evidence="12 13">
    <name type="scientific">Salinactinospora qingdaonensis</name>
    <dbReference type="NCBI Taxonomy" id="702744"/>
    <lineage>
        <taxon>Bacteria</taxon>
        <taxon>Bacillati</taxon>
        <taxon>Actinomycetota</taxon>
        <taxon>Actinomycetes</taxon>
        <taxon>Streptosporangiales</taxon>
        <taxon>Nocardiopsidaceae</taxon>
        <taxon>Salinactinospora</taxon>
    </lineage>
</organism>
<evidence type="ECO:0000256" key="2">
    <source>
        <dbReference type="ARBA" id="ARBA00005369"/>
    </source>
</evidence>
<comment type="similarity">
    <text evidence="2">Belongs to the methyltransferase superfamily. L-isoaspartyl/D-aspartyl protein methyltransferase family.</text>
</comment>
<dbReference type="GO" id="GO:0008168">
    <property type="term" value="F:methyltransferase activity"/>
    <property type="evidence" value="ECO:0007669"/>
    <property type="project" value="UniProtKB-KW"/>
</dbReference>
<evidence type="ECO:0000313" key="12">
    <source>
        <dbReference type="EMBL" id="GAA3731431.1"/>
    </source>
</evidence>
<keyword evidence="13" id="KW-1185">Reference proteome</keyword>
<gene>
    <name evidence="12" type="ORF">GCM10022402_10180</name>
</gene>
<evidence type="ECO:0000256" key="4">
    <source>
        <dbReference type="ARBA" id="ARBA00013346"/>
    </source>
</evidence>
<keyword evidence="8" id="KW-0949">S-adenosyl-L-methionine</keyword>
<dbReference type="InterPro" id="IPR029063">
    <property type="entry name" value="SAM-dependent_MTases_sf"/>
</dbReference>
<evidence type="ECO:0000256" key="5">
    <source>
        <dbReference type="ARBA" id="ARBA00022490"/>
    </source>
</evidence>
<keyword evidence="5" id="KW-0963">Cytoplasm</keyword>
<name>A0ABP7F4X5_9ACTN</name>
<comment type="caution">
    <text evidence="12">The sequence shown here is derived from an EMBL/GenBank/DDBJ whole genome shotgun (WGS) entry which is preliminary data.</text>
</comment>
<evidence type="ECO:0000256" key="11">
    <source>
        <dbReference type="ARBA" id="ARBA00031350"/>
    </source>
</evidence>
<dbReference type="EMBL" id="BAABDD010000003">
    <property type="protein sequence ID" value="GAA3731431.1"/>
    <property type="molecule type" value="Genomic_DNA"/>
</dbReference>
<dbReference type="PANTHER" id="PTHR11579:SF0">
    <property type="entry name" value="PROTEIN-L-ISOASPARTATE(D-ASPARTATE) O-METHYLTRANSFERASE"/>
    <property type="match status" value="1"/>
</dbReference>
<dbReference type="InterPro" id="IPR000682">
    <property type="entry name" value="PCMT"/>
</dbReference>
<protein>
    <recommendedName>
        <fullName evidence="4">Protein-L-isoaspartate O-methyltransferase</fullName>
        <ecNumber evidence="3">2.1.1.77</ecNumber>
    </recommendedName>
    <alternativeName>
        <fullName evidence="11">L-isoaspartyl protein carboxyl methyltransferase</fullName>
    </alternativeName>
    <alternativeName>
        <fullName evidence="9">Protein L-isoaspartyl methyltransferase</fullName>
    </alternativeName>
    <alternativeName>
        <fullName evidence="10">Protein-beta-aspartate methyltransferase</fullName>
    </alternativeName>
</protein>
<dbReference type="Proteomes" id="UP001500908">
    <property type="component" value="Unassembled WGS sequence"/>
</dbReference>
<dbReference type="GO" id="GO:0032259">
    <property type="term" value="P:methylation"/>
    <property type="evidence" value="ECO:0007669"/>
    <property type="project" value="UniProtKB-KW"/>
</dbReference>
<dbReference type="Gene3D" id="3.40.50.150">
    <property type="entry name" value="Vaccinia Virus protein VP39"/>
    <property type="match status" value="1"/>
</dbReference>
<sequence>MPGLQRVGAEVMDTTTHRVEAAMAAVPRSHYIPDRAWDRGQPIDRSTDPERWQALVDADDAVVTQVDQGAPDGPGLATSSSSAPSVMARMLDALDVAEGMRVLEIGTGTGYNAALLAHLVGGEGHVDTVEVDEEVAAGARGRLAEAGLSNVAVHHGDGAAGHPDGGAYDRVIATCAVSRIPQAWISQAPGGVIVAPWTPHPRQPGGLLARLQVRGNTASGRFAGDLAFMSIRGAGAPEPAATGLNLEPDTAETVTTDPWELLSPDSVWPLWITVPGWIYGMRRDDDLPWVMWIASTHEYGWARISPASEGYLAEQGGHRRVWDELTAAWQWWHHHGTPDSTEFGLTVAPHGEHRTWFAPNGPTWTH</sequence>
<evidence type="ECO:0000256" key="8">
    <source>
        <dbReference type="ARBA" id="ARBA00022691"/>
    </source>
</evidence>
<dbReference type="Pfam" id="PF01135">
    <property type="entry name" value="PCMT"/>
    <property type="match status" value="1"/>
</dbReference>
<evidence type="ECO:0000256" key="7">
    <source>
        <dbReference type="ARBA" id="ARBA00022679"/>
    </source>
</evidence>
<evidence type="ECO:0000256" key="10">
    <source>
        <dbReference type="ARBA" id="ARBA00031323"/>
    </source>
</evidence>
<dbReference type="SUPFAM" id="SSF53335">
    <property type="entry name" value="S-adenosyl-L-methionine-dependent methyltransferases"/>
    <property type="match status" value="1"/>
</dbReference>
<accession>A0ABP7F4X5</accession>
<dbReference type="PANTHER" id="PTHR11579">
    <property type="entry name" value="PROTEIN-L-ISOASPARTATE O-METHYLTRANSFERASE"/>
    <property type="match status" value="1"/>
</dbReference>
<evidence type="ECO:0000256" key="9">
    <source>
        <dbReference type="ARBA" id="ARBA00030757"/>
    </source>
</evidence>
<evidence type="ECO:0000256" key="1">
    <source>
        <dbReference type="ARBA" id="ARBA00004496"/>
    </source>
</evidence>
<evidence type="ECO:0000256" key="6">
    <source>
        <dbReference type="ARBA" id="ARBA00022603"/>
    </source>
</evidence>
<reference evidence="13" key="1">
    <citation type="journal article" date="2019" name="Int. J. Syst. Evol. Microbiol.">
        <title>The Global Catalogue of Microorganisms (GCM) 10K type strain sequencing project: providing services to taxonomists for standard genome sequencing and annotation.</title>
        <authorList>
            <consortium name="The Broad Institute Genomics Platform"/>
            <consortium name="The Broad Institute Genome Sequencing Center for Infectious Disease"/>
            <person name="Wu L."/>
            <person name="Ma J."/>
        </authorList>
    </citation>
    <scope>NUCLEOTIDE SEQUENCE [LARGE SCALE GENOMIC DNA]</scope>
    <source>
        <strain evidence="13">JCM 17137</strain>
    </source>
</reference>
<keyword evidence="7" id="KW-0808">Transferase</keyword>